<feature type="binding site" evidence="3">
    <location>
        <position position="197"/>
    </location>
    <ligand>
        <name>a divalent metal cation</name>
        <dbReference type="ChEBI" id="CHEBI:60240"/>
    </ligand>
</feature>
<protein>
    <submittedName>
        <fullName evidence="5">Regucalcin</fullName>
    </submittedName>
</protein>
<evidence type="ECO:0000256" key="3">
    <source>
        <dbReference type="PIRSR" id="PIRSR605511-2"/>
    </source>
</evidence>
<evidence type="ECO:0000256" key="1">
    <source>
        <dbReference type="ARBA" id="ARBA00008853"/>
    </source>
</evidence>
<dbReference type="PANTHER" id="PTHR10907:SF47">
    <property type="entry name" value="REGUCALCIN"/>
    <property type="match status" value="1"/>
</dbReference>
<sequence>MDRAELALDCRNLHGEGILWNHHDRRVWWTDIHGKRLWWLDPSSGASGSIAMADRVCCFAPREKGGFILALAREVAFFDPGTGELATIHRFEPDKLATRLNDGRTDRQGRFIAGGMNEGSGPEKSTVLRIDPDESVTTIITGVGCANSTCFSPDGRRMYFADTSVGTIWVYDYDPGTGVPGNRQVLNDFKGEPGIPDGSCVDAEGAVWNAEWEGRRVVRILPDGSIDRVVEVPVLKPTCCAFGGPELETLYITTSRLEATREQIAAEPTAGSLFAFTPGVRGVVDAPFAG</sequence>
<keyword evidence="3" id="KW-0862">Zinc</keyword>
<comment type="caution">
    <text evidence="5">The sequence shown here is derived from an EMBL/GenBank/DDBJ whole genome shotgun (WGS) entry which is preliminary data.</text>
</comment>
<name>A0A271L9Q8_9HYPH</name>
<gene>
    <name evidence="5" type="ORF">CIT26_31710</name>
</gene>
<organism evidence="5 6">
    <name type="scientific">Mesorhizobium temperatum</name>
    <dbReference type="NCBI Taxonomy" id="241416"/>
    <lineage>
        <taxon>Bacteria</taxon>
        <taxon>Pseudomonadati</taxon>
        <taxon>Pseudomonadota</taxon>
        <taxon>Alphaproteobacteria</taxon>
        <taxon>Hyphomicrobiales</taxon>
        <taxon>Phyllobacteriaceae</taxon>
        <taxon>Mesorhizobium</taxon>
    </lineage>
</organism>
<dbReference type="GO" id="GO:0004341">
    <property type="term" value="F:gluconolactonase activity"/>
    <property type="evidence" value="ECO:0007669"/>
    <property type="project" value="TreeGrafter"/>
</dbReference>
<comment type="cofactor">
    <cofactor evidence="3">
        <name>Zn(2+)</name>
        <dbReference type="ChEBI" id="CHEBI:29105"/>
    </cofactor>
    <text evidence="3">Binds 1 divalent metal cation per subunit.</text>
</comment>
<feature type="binding site" evidence="3">
    <location>
        <position position="147"/>
    </location>
    <ligand>
        <name>a divalent metal cation</name>
        <dbReference type="ChEBI" id="CHEBI:60240"/>
    </ligand>
</feature>
<comment type="similarity">
    <text evidence="1">Belongs to the SMP-30/CGR1 family.</text>
</comment>
<accession>A0A271L9Q8</accession>
<dbReference type="AlphaFoldDB" id="A0A271L9Q8"/>
<dbReference type="InterPro" id="IPR011042">
    <property type="entry name" value="6-blade_b-propeller_TolB-like"/>
</dbReference>
<keyword evidence="3" id="KW-0479">Metal-binding</keyword>
<dbReference type="Pfam" id="PF08450">
    <property type="entry name" value="SGL"/>
    <property type="match status" value="1"/>
</dbReference>
<dbReference type="GO" id="GO:0005509">
    <property type="term" value="F:calcium ion binding"/>
    <property type="evidence" value="ECO:0007669"/>
    <property type="project" value="TreeGrafter"/>
</dbReference>
<dbReference type="InterPro" id="IPR005511">
    <property type="entry name" value="SMP-30"/>
</dbReference>
<feature type="binding site" evidence="3">
    <location>
        <position position="99"/>
    </location>
    <ligand>
        <name>substrate</name>
    </ligand>
</feature>
<evidence type="ECO:0000313" key="6">
    <source>
        <dbReference type="Proteomes" id="UP000216442"/>
    </source>
</evidence>
<dbReference type="Proteomes" id="UP000216442">
    <property type="component" value="Unassembled WGS sequence"/>
</dbReference>
<feature type="binding site" evidence="3">
    <location>
        <position position="101"/>
    </location>
    <ligand>
        <name>substrate</name>
    </ligand>
</feature>
<evidence type="ECO:0000256" key="2">
    <source>
        <dbReference type="PIRSR" id="PIRSR605511-1"/>
    </source>
</evidence>
<dbReference type="RefSeq" id="WP_095496255.1">
    <property type="nucleotide sequence ID" value="NZ_NPKJ01000075.1"/>
</dbReference>
<dbReference type="PRINTS" id="PR01790">
    <property type="entry name" value="SMP30FAMILY"/>
</dbReference>
<keyword evidence="6" id="KW-1185">Reference proteome</keyword>
<evidence type="ECO:0000259" key="4">
    <source>
        <dbReference type="Pfam" id="PF08450"/>
    </source>
</evidence>
<feature type="binding site" evidence="3">
    <location>
        <position position="16"/>
    </location>
    <ligand>
        <name>a divalent metal cation</name>
        <dbReference type="ChEBI" id="CHEBI:60240"/>
    </ligand>
</feature>
<dbReference type="EMBL" id="NPKJ01000075">
    <property type="protein sequence ID" value="PAQ04849.1"/>
    <property type="molecule type" value="Genomic_DNA"/>
</dbReference>
<dbReference type="PANTHER" id="PTHR10907">
    <property type="entry name" value="REGUCALCIN"/>
    <property type="match status" value="1"/>
</dbReference>
<feature type="active site" description="Proton donor/acceptor" evidence="2">
    <location>
        <position position="197"/>
    </location>
</feature>
<dbReference type="GO" id="GO:0019853">
    <property type="term" value="P:L-ascorbic acid biosynthetic process"/>
    <property type="evidence" value="ECO:0007669"/>
    <property type="project" value="TreeGrafter"/>
</dbReference>
<feature type="domain" description="SMP-30/Gluconolactonase/LRE-like region" evidence="4">
    <location>
        <begin position="15"/>
        <end position="255"/>
    </location>
</feature>
<reference evidence="5 6" key="1">
    <citation type="submission" date="2017-08" db="EMBL/GenBank/DDBJ databases">
        <title>Mesorhizobium wenxinae sp. nov., a novel rhizobial species isolated from root nodules of chickpea (Cicer arietinum L.).</title>
        <authorList>
            <person name="Zhang J."/>
        </authorList>
    </citation>
    <scope>NUCLEOTIDE SEQUENCE [LARGE SCALE GENOMIC DNA]</scope>
    <source>
        <strain evidence="5 6">SDW018</strain>
    </source>
</reference>
<dbReference type="InterPro" id="IPR013658">
    <property type="entry name" value="SGL"/>
</dbReference>
<dbReference type="Gene3D" id="2.120.10.30">
    <property type="entry name" value="TolB, C-terminal domain"/>
    <property type="match status" value="1"/>
</dbReference>
<dbReference type="SUPFAM" id="SSF63829">
    <property type="entry name" value="Calcium-dependent phosphotriesterase"/>
    <property type="match status" value="1"/>
</dbReference>
<proteinExistence type="inferred from homology"/>
<dbReference type="OrthoDB" id="2633250at2"/>
<evidence type="ECO:0000313" key="5">
    <source>
        <dbReference type="EMBL" id="PAQ04849.1"/>
    </source>
</evidence>